<comment type="caution">
    <text evidence="1">The sequence shown here is derived from an EMBL/GenBank/DDBJ whole genome shotgun (WGS) entry which is preliminary data.</text>
</comment>
<dbReference type="InterPro" id="IPR008183">
    <property type="entry name" value="Aldose_1/G6P_1-epimerase"/>
</dbReference>
<dbReference type="Proteomes" id="UP000543642">
    <property type="component" value="Unassembled WGS sequence"/>
</dbReference>
<sequence length="293" mass="34004">MKEFYLENDCLKVTIFSKGAELASIYDKEKERELLWNGDEKYWPRRAPVLFPFVGIVNHKQYKYEGTSYPMTQHGFARDMEFECLPDSREGQLWFRLHSDETTLEKYPFPFILDIGYELTERELKVLWKVSNPGEDIMYFSIGAHPGFMCPVKSDEKQTDYFIDLHMDGNLSYNLISHDGLVGIYNETLSLDKGLLPIDAHLFDRDALIVEGGQTHEVSLLNGKKEPYITVAFDAPLFGLWSPAGKNAPFVCIEPWYGRCDAEDFEGTLEERAYEQKLDPKETFEKSYMIKIH</sequence>
<accession>A0A7W8HDH3</accession>
<dbReference type="GO" id="GO:0016853">
    <property type="term" value="F:isomerase activity"/>
    <property type="evidence" value="ECO:0007669"/>
    <property type="project" value="InterPro"/>
</dbReference>
<dbReference type="RefSeq" id="WP_183776184.1">
    <property type="nucleotide sequence ID" value="NZ_JACHFW010000017.1"/>
</dbReference>
<dbReference type="InterPro" id="IPR014718">
    <property type="entry name" value="GH-type_carb-bd"/>
</dbReference>
<organism evidence="1 2">
    <name type="scientific">Catenibacillus scindens</name>
    <dbReference type="NCBI Taxonomy" id="673271"/>
    <lineage>
        <taxon>Bacteria</taxon>
        <taxon>Bacillati</taxon>
        <taxon>Bacillota</taxon>
        <taxon>Clostridia</taxon>
        <taxon>Lachnospirales</taxon>
        <taxon>Lachnospiraceae</taxon>
        <taxon>Catenibacillus</taxon>
    </lineage>
</organism>
<evidence type="ECO:0000313" key="1">
    <source>
        <dbReference type="EMBL" id="MBB5265968.1"/>
    </source>
</evidence>
<dbReference type="AlphaFoldDB" id="A0A7W8HDH3"/>
<keyword evidence="2" id="KW-1185">Reference proteome</keyword>
<dbReference type="InterPro" id="IPR011013">
    <property type="entry name" value="Gal_mutarotase_sf_dom"/>
</dbReference>
<gene>
    <name evidence="1" type="ORF">HNP82_003120</name>
</gene>
<dbReference type="Gene3D" id="2.70.98.10">
    <property type="match status" value="1"/>
</dbReference>
<dbReference type="GO" id="GO:0030246">
    <property type="term" value="F:carbohydrate binding"/>
    <property type="evidence" value="ECO:0007669"/>
    <property type="project" value="InterPro"/>
</dbReference>
<evidence type="ECO:0000313" key="2">
    <source>
        <dbReference type="Proteomes" id="UP000543642"/>
    </source>
</evidence>
<dbReference type="SUPFAM" id="SSF74650">
    <property type="entry name" value="Galactose mutarotase-like"/>
    <property type="match status" value="1"/>
</dbReference>
<reference evidence="1 2" key="1">
    <citation type="submission" date="2020-08" db="EMBL/GenBank/DDBJ databases">
        <title>Genomic Encyclopedia of Type Strains, Phase IV (KMG-IV): sequencing the most valuable type-strain genomes for metagenomic binning, comparative biology and taxonomic classification.</title>
        <authorList>
            <person name="Goeker M."/>
        </authorList>
    </citation>
    <scope>NUCLEOTIDE SEQUENCE [LARGE SCALE GENOMIC DNA]</scope>
    <source>
        <strain evidence="1 2">DSM 106146</strain>
    </source>
</reference>
<dbReference type="EMBL" id="JACHFW010000017">
    <property type="protein sequence ID" value="MBB5265968.1"/>
    <property type="molecule type" value="Genomic_DNA"/>
</dbReference>
<dbReference type="Pfam" id="PF01263">
    <property type="entry name" value="Aldose_epim"/>
    <property type="match status" value="1"/>
</dbReference>
<dbReference type="GO" id="GO:0005975">
    <property type="term" value="P:carbohydrate metabolic process"/>
    <property type="evidence" value="ECO:0007669"/>
    <property type="project" value="InterPro"/>
</dbReference>
<dbReference type="InterPro" id="IPR037481">
    <property type="entry name" value="LacX"/>
</dbReference>
<protein>
    <submittedName>
        <fullName evidence="1">Galactose mutarotase-like enzyme</fullName>
    </submittedName>
</protein>
<proteinExistence type="predicted"/>
<dbReference type="CDD" id="cd09024">
    <property type="entry name" value="Aldose_epim_lacX"/>
    <property type="match status" value="1"/>
</dbReference>
<name>A0A7W8HDH3_9FIRM</name>